<dbReference type="PANTHER" id="PTHR10491:SF4">
    <property type="entry name" value="METHIONINE ADENOSYLTRANSFERASE 2 SUBUNIT BETA"/>
    <property type="match status" value="1"/>
</dbReference>
<dbReference type="SUPFAM" id="SSF51735">
    <property type="entry name" value="NAD(P)-binding Rossmann-fold domains"/>
    <property type="match status" value="1"/>
</dbReference>
<reference evidence="4 5" key="1">
    <citation type="submission" date="2019-08" db="EMBL/GenBank/DDBJ databases">
        <title>Genome sequencing of Paenibacillus faecis DSM 23593(T).</title>
        <authorList>
            <person name="Kook J.-K."/>
            <person name="Park S.-N."/>
            <person name="Lim Y.K."/>
        </authorList>
    </citation>
    <scope>NUCLEOTIDE SEQUENCE [LARGE SCALE GENOMIC DNA]</scope>
    <source>
        <strain evidence="4 5">DSM 23593</strain>
    </source>
</reference>
<feature type="domain" description="RmlD-like substrate binding" evidence="3">
    <location>
        <begin position="1"/>
        <end position="239"/>
    </location>
</feature>
<dbReference type="AlphaFoldDB" id="A0A5D0CLI0"/>
<proteinExistence type="inferred from homology"/>
<keyword evidence="5" id="KW-1185">Reference proteome</keyword>
<evidence type="ECO:0000256" key="1">
    <source>
        <dbReference type="ARBA" id="ARBA00010944"/>
    </source>
</evidence>
<comment type="similarity">
    <text evidence="1 2">Belongs to the dTDP-4-dehydrorhamnose reductase family.</text>
</comment>
<dbReference type="UniPathway" id="UPA00124"/>
<dbReference type="InterPro" id="IPR036291">
    <property type="entry name" value="NAD(P)-bd_dom_sf"/>
</dbReference>
<keyword evidence="2" id="KW-0521">NADP</keyword>
<dbReference type="Gene3D" id="3.40.50.720">
    <property type="entry name" value="NAD(P)-binding Rossmann-like Domain"/>
    <property type="match status" value="1"/>
</dbReference>
<gene>
    <name evidence="4" type="ORF">FRY98_24285</name>
</gene>
<comment type="function">
    <text evidence="2">Catalyzes the reduction of dTDP-6-deoxy-L-lyxo-4-hexulose to yield dTDP-L-rhamnose.</text>
</comment>
<dbReference type="CDD" id="cd05254">
    <property type="entry name" value="dTDP_HR_like_SDR_e"/>
    <property type="match status" value="1"/>
</dbReference>
<evidence type="ECO:0000256" key="2">
    <source>
        <dbReference type="RuleBase" id="RU364082"/>
    </source>
</evidence>
<comment type="pathway">
    <text evidence="2">Carbohydrate biosynthesis; dTDP-L-rhamnose biosynthesis.</text>
</comment>
<keyword evidence="2" id="KW-0560">Oxidoreductase</keyword>
<dbReference type="EC" id="1.1.1.133" evidence="2"/>
<accession>A0A5D0CLI0</accession>
<protein>
    <recommendedName>
        <fullName evidence="2">dTDP-4-dehydrorhamnose reductase</fullName>
        <ecNumber evidence="2">1.1.1.133</ecNumber>
    </recommendedName>
</protein>
<dbReference type="GO" id="GO:0005829">
    <property type="term" value="C:cytosol"/>
    <property type="evidence" value="ECO:0007669"/>
    <property type="project" value="TreeGrafter"/>
</dbReference>
<dbReference type="RefSeq" id="WP_148456994.1">
    <property type="nucleotide sequence ID" value="NZ_VSDO01000005.1"/>
</dbReference>
<dbReference type="InterPro" id="IPR029903">
    <property type="entry name" value="RmlD-like-bd"/>
</dbReference>
<dbReference type="Proteomes" id="UP000325218">
    <property type="component" value="Unassembled WGS sequence"/>
</dbReference>
<dbReference type="OrthoDB" id="9803892at2"/>
<evidence type="ECO:0000259" key="3">
    <source>
        <dbReference type="Pfam" id="PF04321"/>
    </source>
</evidence>
<evidence type="ECO:0000313" key="5">
    <source>
        <dbReference type="Proteomes" id="UP000325218"/>
    </source>
</evidence>
<dbReference type="GO" id="GO:0019305">
    <property type="term" value="P:dTDP-rhamnose biosynthetic process"/>
    <property type="evidence" value="ECO:0007669"/>
    <property type="project" value="UniProtKB-UniPathway"/>
</dbReference>
<comment type="caution">
    <text evidence="4">The sequence shown here is derived from an EMBL/GenBank/DDBJ whole genome shotgun (WGS) entry which is preliminary data.</text>
</comment>
<evidence type="ECO:0000313" key="4">
    <source>
        <dbReference type="EMBL" id="TYA10893.1"/>
    </source>
</evidence>
<dbReference type="EMBL" id="VSDO01000005">
    <property type="protein sequence ID" value="TYA10893.1"/>
    <property type="molecule type" value="Genomic_DNA"/>
</dbReference>
<dbReference type="InterPro" id="IPR005913">
    <property type="entry name" value="dTDP_dehydrorham_reduct"/>
</dbReference>
<dbReference type="GO" id="GO:0008831">
    <property type="term" value="F:dTDP-4-dehydrorhamnose reductase activity"/>
    <property type="evidence" value="ECO:0007669"/>
    <property type="project" value="UniProtKB-EC"/>
</dbReference>
<organism evidence="4 5">
    <name type="scientific">Paenibacillus faecis</name>
    <dbReference type="NCBI Taxonomy" id="862114"/>
    <lineage>
        <taxon>Bacteria</taxon>
        <taxon>Bacillati</taxon>
        <taxon>Bacillota</taxon>
        <taxon>Bacilli</taxon>
        <taxon>Bacillales</taxon>
        <taxon>Paenibacillaceae</taxon>
        <taxon>Paenibacillus</taxon>
    </lineage>
</organism>
<dbReference type="PANTHER" id="PTHR10491">
    <property type="entry name" value="DTDP-4-DEHYDRORHAMNOSE REDUCTASE"/>
    <property type="match status" value="1"/>
</dbReference>
<dbReference type="Pfam" id="PF04321">
    <property type="entry name" value="RmlD_sub_bind"/>
    <property type="match status" value="1"/>
</dbReference>
<sequence length="281" mass="31884">MKLLIVGGNGMAGHVLVDYFRHQGRHHVFYTSRDPKDPQGLYLDASDSFMVEKVVETVRPDILINAVGVLNQFAERDKINAYHINGFLPHRLQRAADLAGARLIHISTDCVFEGTRGGYNEEDEPDGQSVYAVTKALGEIRAPGHLTIRTSIIGPEIRTRRIGLMNWFMSSNGEVSGYTRVLWNGVTTLELAKAIDAVMESSLSGLIHLAQPIPVSKHDLLLLIQEIWDLKRITVVPSDTPVQDRTLVSTRTDWTYKVPPYREMLKELERWMRERNYYKIS</sequence>
<name>A0A5D0CLI0_9BACL</name>